<evidence type="ECO:0000256" key="6">
    <source>
        <dbReference type="ARBA" id="ARBA00022692"/>
    </source>
</evidence>
<dbReference type="PANTHER" id="PTHR32468">
    <property type="entry name" value="CATION/H + ANTIPORTER"/>
    <property type="match status" value="1"/>
</dbReference>
<feature type="domain" description="Cation/H+ exchanger transmembrane" evidence="13">
    <location>
        <begin position="214"/>
        <end position="453"/>
    </location>
</feature>
<evidence type="ECO:0000256" key="10">
    <source>
        <dbReference type="ARBA" id="ARBA00023136"/>
    </source>
</evidence>
<feature type="transmembrane region" description="Helical" evidence="12">
    <location>
        <begin position="109"/>
        <end position="126"/>
    </location>
</feature>
<dbReference type="GO" id="GO:0012505">
    <property type="term" value="C:endomembrane system"/>
    <property type="evidence" value="ECO:0007669"/>
    <property type="project" value="TreeGrafter"/>
</dbReference>
<dbReference type="GO" id="GO:0009941">
    <property type="term" value="C:chloroplast envelope"/>
    <property type="evidence" value="ECO:0007669"/>
    <property type="project" value="UniProtKB-SubCell"/>
</dbReference>
<evidence type="ECO:0000256" key="7">
    <source>
        <dbReference type="ARBA" id="ARBA00022958"/>
    </source>
</evidence>
<protein>
    <recommendedName>
        <fullName evidence="13">Cation/H+ exchanger transmembrane domain-containing protein</fullName>
    </recommendedName>
</protein>
<dbReference type="InterPro" id="IPR038770">
    <property type="entry name" value="Na+/solute_symporter_sf"/>
</dbReference>
<dbReference type="GO" id="GO:0015297">
    <property type="term" value="F:antiporter activity"/>
    <property type="evidence" value="ECO:0007669"/>
    <property type="project" value="InterPro"/>
</dbReference>
<dbReference type="InterPro" id="IPR050794">
    <property type="entry name" value="CPA2_transporter"/>
</dbReference>
<evidence type="ECO:0000256" key="8">
    <source>
        <dbReference type="ARBA" id="ARBA00022989"/>
    </source>
</evidence>
<dbReference type="AlphaFoldDB" id="A0AAD6EQW0"/>
<accession>A0AAD6EQW0</accession>
<name>A0AAD6EQW0_9POAL</name>
<feature type="transmembrane region" description="Helical" evidence="12">
    <location>
        <begin position="42"/>
        <end position="61"/>
    </location>
</feature>
<evidence type="ECO:0000256" key="11">
    <source>
        <dbReference type="ARBA" id="ARBA00038341"/>
    </source>
</evidence>
<evidence type="ECO:0000256" key="12">
    <source>
        <dbReference type="SAM" id="Phobius"/>
    </source>
</evidence>
<feature type="transmembrane region" description="Helical" evidence="12">
    <location>
        <begin position="400"/>
        <end position="425"/>
    </location>
</feature>
<dbReference type="GO" id="GO:1902600">
    <property type="term" value="P:proton transmembrane transport"/>
    <property type="evidence" value="ECO:0007669"/>
    <property type="project" value="InterPro"/>
</dbReference>
<dbReference type="InterPro" id="IPR006153">
    <property type="entry name" value="Cation/H_exchanger_TM"/>
</dbReference>
<reference evidence="14 15" key="1">
    <citation type="journal article" date="2022" name="Cell">
        <title>Repeat-based holocentromeres influence genome architecture and karyotype evolution.</title>
        <authorList>
            <person name="Hofstatter P.G."/>
            <person name="Thangavel G."/>
            <person name="Lux T."/>
            <person name="Neumann P."/>
            <person name="Vondrak T."/>
            <person name="Novak P."/>
            <person name="Zhang M."/>
            <person name="Costa L."/>
            <person name="Castellani M."/>
            <person name="Scott A."/>
            <person name="Toegelov H."/>
            <person name="Fuchs J."/>
            <person name="Mata-Sucre Y."/>
            <person name="Dias Y."/>
            <person name="Vanzela A.L.L."/>
            <person name="Huettel B."/>
            <person name="Almeida C.C.S."/>
            <person name="Simkova H."/>
            <person name="Souza G."/>
            <person name="Pedrosa-Harand A."/>
            <person name="Macas J."/>
            <person name="Mayer K.F.X."/>
            <person name="Houben A."/>
            <person name="Marques A."/>
        </authorList>
    </citation>
    <scope>NUCLEOTIDE SEQUENCE [LARGE SCALE GENOMIC DNA]</scope>
    <source>
        <strain evidence="14">RhyTen1mFocal</strain>
    </source>
</reference>
<dbReference type="GO" id="GO:0016020">
    <property type="term" value="C:membrane"/>
    <property type="evidence" value="ECO:0007669"/>
    <property type="project" value="UniProtKB-SubCell"/>
</dbReference>
<feature type="transmembrane region" description="Helical" evidence="12">
    <location>
        <begin position="314"/>
        <end position="343"/>
    </location>
</feature>
<feature type="transmembrane region" description="Helical" evidence="12">
    <location>
        <begin position="431"/>
        <end position="449"/>
    </location>
</feature>
<evidence type="ECO:0000256" key="4">
    <source>
        <dbReference type="ARBA" id="ARBA00022448"/>
    </source>
</evidence>
<evidence type="ECO:0000256" key="5">
    <source>
        <dbReference type="ARBA" id="ARBA00022538"/>
    </source>
</evidence>
<evidence type="ECO:0000256" key="9">
    <source>
        <dbReference type="ARBA" id="ARBA00023065"/>
    </source>
</evidence>
<dbReference type="Proteomes" id="UP001210211">
    <property type="component" value="Unassembled WGS sequence"/>
</dbReference>
<feature type="transmembrane region" description="Helical" evidence="12">
    <location>
        <begin position="245"/>
        <end position="268"/>
    </location>
</feature>
<dbReference type="EMBL" id="JAMRDG010000001">
    <property type="protein sequence ID" value="KAJ3697809.1"/>
    <property type="molecule type" value="Genomic_DNA"/>
</dbReference>
<comment type="function">
    <text evidence="1">May function as sodium-coupled metabolite transporter across the chloroplast envelope.</text>
</comment>
<keyword evidence="10 12" id="KW-0472">Membrane</keyword>
<sequence>MGDSSNVAANATRNAIYPIYCANPDAMVMNGLWRKKTNISEFALTTYLIQSIFFILLSRIFEFILSPLHQPPFVSDVLVGIIFGSGYIIKDRKFNEIFVSKLGSPLLKLLGNFGLMYVMFLAGVKLDTTLVRGIKRKFAITTAALFVLPICFTFIASFKLGLGKDLIPQEADIHRGLITAYASTQPGHMILNDTEGFIKEIKRIGKQQRACFLMFISLALSLTSFPMVLYKVTKLKIISTEPGRLALSAAVISELIGWVALATLISWWQLHLIAPLYLTCWAILWIFFCLIAVRPAVRWLQRRIPSTEQLTNRYVGLVMVGIAAGGLLNEIAGMHAAFGTFVLGLAFPAGPLAAVLVDRSEEFLANFMYRFYFITIGFTLDFRSTGDRVGRTNGSKNEGLALMIVILVAMACKLLCGLIVAVSFWMPAKDGLTLGILLLTHGPLNYYVLKVAFAKKV</sequence>
<dbReference type="Gene3D" id="1.20.1530.20">
    <property type="match status" value="1"/>
</dbReference>
<evidence type="ECO:0000259" key="13">
    <source>
        <dbReference type="Pfam" id="PF00999"/>
    </source>
</evidence>
<evidence type="ECO:0000313" key="15">
    <source>
        <dbReference type="Proteomes" id="UP001210211"/>
    </source>
</evidence>
<proteinExistence type="inferred from homology"/>
<feature type="transmembrane region" description="Helical" evidence="12">
    <location>
        <begin position="212"/>
        <end position="233"/>
    </location>
</feature>
<keyword evidence="5" id="KW-0633">Potassium transport</keyword>
<dbReference type="GO" id="GO:0006813">
    <property type="term" value="P:potassium ion transport"/>
    <property type="evidence" value="ECO:0007669"/>
    <property type="project" value="UniProtKB-KW"/>
</dbReference>
<keyword evidence="9" id="KW-0406">Ion transport</keyword>
<dbReference type="GO" id="GO:0006885">
    <property type="term" value="P:regulation of pH"/>
    <property type="evidence" value="ECO:0007669"/>
    <property type="project" value="TreeGrafter"/>
</dbReference>
<keyword evidence="6 12" id="KW-0812">Transmembrane</keyword>
<keyword evidence="8 12" id="KW-1133">Transmembrane helix</keyword>
<comment type="subcellular location">
    <subcellularLocation>
        <location evidence="3">Membrane</location>
        <topology evidence="3">Multi-pass membrane protein</topology>
    </subcellularLocation>
    <subcellularLocation>
        <location evidence="2">Plastid</location>
        <location evidence="2">Chloroplast envelope</location>
    </subcellularLocation>
</comment>
<dbReference type="Pfam" id="PF00999">
    <property type="entry name" value="Na_H_Exchanger"/>
    <property type="match status" value="1"/>
</dbReference>
<evidence type="ECO:0000313" key="14">
    <source>
        <dbReference type="EMBL" id="KAJ3697809.1"/>
    </source>
</evidence>
<feature type="transmembrane region" description="Helical" evidence="12">
    <location>
        <begin position="138"/>
        <end position="158"/>
    </location>
</feature>
<keyword evidence="15" id="KW-1185">Reference proteome</keyword>
<feature type="transmembrane region" description="Helical" evidence="12">
    <location>
        <begin position="73"/>
        <end position="89"/>
    </location>
</feature>
<gene>
    <name evidence="14" type="ORF">LUZ61_001514</name>
</gene>
<feature type="transmembrane region" description="Helical" evidence="12">
    <location>
        <begin position="274"/>
        <end position="293"/>
    </location>
</feature>
<dbReference type="PANTHER" id="PTHR32468:SF164">
    <property type="entry name" value="OS05G0485000 PROTEIN"/>
    <property type="match status" value="1"/>
</dbReference>
<evidence type="ECO:0000256" key="2">
    <source>
        <dbReference type="ARBA" id="ARBA00004119"/>
    </source>
</evidence>
<organism evidence="14 15">
    <name type="scientific">Rhynchospora tenuis</name>
    <dbReference type="NCBI Taxonomy" id="198213"/>
    <lineage>
        <taxon>Eukaryota</taxon>
        <taxon>Viridiplantae</taxon>
        <taxon>Streptophyta</taxon>
        <taxon>Embryophyta</taxon>
        <taxon>Tracheophyta</taxon>
        <taxon>Spermatophyta</taxon>
        <taxon>Magnoliopsida</taxon>
        <taxon>Liliopsida</taxon>
        <taxon>Poales</taxon>
        <taxon>Cyperaceae</taxon>
        <taxon>Cyperoideae</taxon>
        <taxon>Rhynchosporeae</taxon>
        <taxon>Rhynchospora</taxon>
    </lineage>
</organism>
<keyword evidence="4" id="KW-0813">Transport</keyword>
<evidence type="ECO:0000256" key="1">
    <source>
        <dbReference type="ARBA" id="ARBA00003198"/>
    </source>
</evidence>
<feature type="transmembrane region" description="Helical" evidence="12">
    <location>
        <begin position="363"/>
        <end position="380"/>
    </location>
</feature>
<evidence type="ECO:0000256" key="3">
    <source>
        <dbReference type="ARBA" id="ARBA00004141"/>
    </source>
</evidence>
<keyword evidence="7" id="KW-0630">Potassium</keyword>
<comment type="similarity">
    <text evidence="11">Belongs to the monovalent cation:proton antiporter 2 (CPA2) transporter (TC 2.A.37) family. CHX (TC 2.A.37.4) subfamily.</text>
</comment>
<comment type="caution">
    <text evidence="14">The sequence shown here is derived from an EMBL/GenBank/DDBJ whole genome shotgun (WGS) entry which is preliminary data.</text>
</comment>